<reference evidence="6" key="1">
    <citation type="journal article" date="2021" name="PeerJ">
        <title>Extensive microbial diversity within the chicken gut microbiome revealed by metagenomics and culture.</title>
        <authorList>
            <person name="Gilroy R."/>
            <person name="Ravi A."/>
            <person name="Getino M."/>
            <person name="Pursley I."/>
            <person name="Horton D.L."/>
            <person name="Alikhan N.F."/>
            <person name="Baker D."/>
            <person name="Gharbi K."/>
            <person name="Hall N."/>
            <person name="Watson M."/>
            <person name="Adriaenssens E.M."/>
            <person name="Foster-Nyarko E."/>
            <person name="Jarju S."/>
            <person name="Secka A."/>
            <person name="Antonio M."/>
            <person name="Oren A."/>
            <person name="Chaudhuri R.R."/>
            <person name="La Ragione R."/>
            <person name="Hildebrand F."/>
            <person name="Pallen M.J."/>
        </authorList>
    </citation>
    <scope>NUCLEOTIDE SEQUENCE</scope>
    <source>
        <strain evidence="6">687</strain>
    </source>
</reference>
<dbReference type="InterPro" id="IPR005119">
    <property type="entry name" value="LysR_subst-bd"/>
</dbReference>
<evidence type="ECO:0000256" key="1">
    <source>
        <dbReference type="ARBA" id="ARBA00009437"/>
    </source>
</evidence>
<accession>A0A9E2KMG6</accession>
<dbReference type="Gene3D" id="1.10.10.10">
    <property type="entry name" value="Winged helix-like DNA-binding domain superfamily/Winged helix DNA-binding domain"/>
    <property type="match status" value="1"/>
</dbReference>
<dbReference type="InterPro" id="IPR050950">
    <property type="entry name" value="HTH-type_LysR_regulators"/>
</dbReference>
<keyword evidence="3" id="KW-0238">DNA-binding</keyword>
<proteinExistence type="inferred from homology"/>
<evidence type="ECO:0000256" key="2">
    <source>
        <dbReference type="ARBA" id="ARBA00023015"/>
    </source>
</evidence>
<dbReference type="InterPro" id="IPR036388">
    <property type="entry name" value="WH-like_DNA-bd_sf"/>
</dbReference>
<dbReference type="SUPFAM" id="SSF46785">
    <property type="entry name" value="Winged helix' DNA-binding domain"/>
    <property type="match status" value="1"/>
</dbReference>
<dbReference type="PANTHER" id="PTHR30419:SF8">
    <property type="entry name" value="NITROGEN ASSIMILATION TRANSCRIPTIONAL ACTIVATOR-RELATED"/>
    <property type="match status" value="1"/>
</dbReference>
<name>A0A9E2KMG6_9GAMM</name>
<sequence length="300" mass="33221">MIELRHLRCFLGIAKERTISQAAASLYISQPALSRTLQELEDELGQQLIVRAKPLRLTPKGELLRERAQTIVDLMDKLKQEVGVDSGELVGTITIAAGESPAVSFLAHCFHRLKQRAPKINFDLKSGNENYVTRSLDSGIADFGILIASPQASRYEHLILPARDSWQVFIPAEMPLANKPRITADDLADLPIIISAQALDNNEFSGWLGPIKERLHLVGTYNLPYNGYVFARENRLAMLALDGLIQVQDGDGLVSRPLYPPLDAQLHLVWRSGVYSSDLCNAYLSEIRQSLSRGLPTALG</sequence>
<keyword evidence="2" id="KW-0805">Transcription regulation</keyword>
<dbReference type="Proteomes" id="UP000824150">
    <property type="component" value="Unassembled WGS sequence"/>
</dbReference>
<evidence type="ECO:0000259" key="5">
    <source>
        <dbReference type="PROSITE" id="PS50931"/>
    </source>
</evidence>
<dbReference type="FunFam" id="1.10.10.10:FF:000001">
    <property type="entry name" value="LysR family transcriptional regulator"/>
    <property type="match status" value="1"/>
</dbReference>
<feature type="domain" description="HTH lysR-type" evidence="5">
    <location>
        <begin position="2"/>
        <end position="58"/>
    </location>
</feature>
<comment type="similarity">
    <text evidence="1">Belongs to the LysR transcriptional regulatory family.</text>
</comment>
<dbReference type="PROSITE" id="PS50931">
    <property type="entry name" value="HTH_LYSR"/>
    <property type="match status" value="1"/>
</dbReference>
<dbReference type="PRINTS" id="PR00039">
    <property type="entry name" value="HTHLYSR"/>
</dbReference>
<dbReference type="InterPro" id="IPR036390">
    <property type="entry name" value="WH_DNA-bd_sf"/>
</dbReference>
<dbReference type="Gene3D" id="3.40.190.10">
    <property type="entry name" value="Periplasmic binding protein-like II"/>
    <property type="match status" value="1"/>
</dbReference>
<dbReference type="CDD" id="cd05466">
    <property type="entry name" value="PBP2_LTTR_substrate"/>
    <property type="match status" value="1"/>
</dbReference>
<protein>
    <submittedName>
        <fullName evidence="6">LysR family transcriptional regulator</fullName>
    </submittedName>
</protein>
<reference evidence="6" key="2">
    <citation type="submission" date="2021-04" db="EMBL/GenBank/DDBJ databases">
        <authorList>
            <person name="Gilroy R."/>
        </authorList>
    </citation>
    <scope>NUCLEOTIDE SEQUENCE</scope>
    <source>
        <strain evidence="6">687</strain>
    </source>
</reference>
<dbReference type="GO" id="GO:0003700">
    <property type="term" value="F:DNA-binding transcription factor activity"/>
    <property type="evidence" value="ECO:0007669"/>
    <property type="project" value="InterPro"/>
</dbReference>
<comment type="caution">
    <text evidence="6">The sequence shown here is derived from an EMBL/GenBank/DDBJ whole genome shotgun (WGS) entry which is preliminary data.</text>
</comment>
<dbReference type="PANTHER" id="PTHR30419">
    <property type="entry name" value="HTH-TYPE TRANSCRIPTIONAL REGULATOR YBHD"/>
    <property type="match status" value="1"/>
</dbReference>
<evidence type="ECO:0000256" key="3">
    <source>
        <dbReference type="ARBA" id="ARBA00023125"/>
    </source>
</evidence>
<evidence type="ECO:0000313" key="7">
    <source>
        <dbReference type="Proteomes" id="UP000824150"/>
    </source>
</evidence>
<gene>
    <name evidence="6" type="ORF">IAA31_01250</name>
</gene>
<dbReference type="AlphaFoldDB" id="A0A9E2KMG6"/>
<dbReference type="GO" id="GO:0003677">
    <property type="term" value="F:DNA binding"/>
    <property type="evidence" value="ECO:0007669"/>
    <property type="project" value="UniProtKB-KW"/>
</dbReference>
<evidence type="ECO:0000313" key="6">
    <source>
        <dbReference type="EMBL" id="MBU3826110.1"/>
    </source>
</evidence>
<dbReference type="GO" id="GO:0005829">
    <property type="term" value="C:cytosol"/>
    <property type="evidence" value="ECO:0007669"/>
    <property type="project" value="TreeGrafter"/>
</dbReference>
<dbReference type="InterPro" id="IPR000847">
    <property type="entry name" value="LysR_HTH_N"/>
</dbReference>
<dbReference type="SUPFAM" id="SSF53850">
    <property type="entry name" value="Periplasmic binding protein-like II"/>
    <property type="match status" value="1"/>
</dbReference>
<keyword evidence="4" id="KW-0804">Transcription</keyword>
<organism evidence="6 7">
    <name type="scientific">Candidatus Anaerobiospirillum merdipullorum</name>
    <dbReference type="NCBI Taxonomy" id="2838450"/>
    <lineage>
        <taxon>Bacteria</taxon>
        <taxon>Pseudomonadati</taxon>
        <taxon>Pseudomonadota</taxon>
        <taxon>Gammaproteobacteria</taxon>
        <taxon>Aeromonadales</taxon>
        <taxon>Succinivibrionaceae</taxon>
        <taxon>Anaerobiospirillum</taxon>
    </lineage>
</organism>
<evidence type="ECO:0000256" key="4">
    <source>
        <dbReference type="ARBA" id="ARBA00023163"/>
    </source>
</evidence>
<dbReference type="EMBL" id="JAHLFG010000014">
    <property type="protein sequence ID" value="MBU3826110.1"/>
    <property type="molecule type" value="Genomic_DNA"/>
</dbReference>
<dbReference type="Pfam" id="PF00126">
    <property type="entry name" value="HTH_1"/>
    <property type="match status" value="1"/>
</dbReference>
<dbReference type="Pfam" id="PF03466">
    <property type="entry name" value="LysR_substrate"/>
    <property type="match status" value="1"/>
</dbReference>